<dbReference type="Gene3D" id="3.20.20.190">
    <property type="entry name" value="Phosphatidylinositol (PI) phosphodiesterase"/>
    <property type="match status" value="1"/>
</dbReference>
<accession>A0A660KWV8</accession>
<feature type="transmembrane region" description="Helical" evidence="1">
    <location>
        <begin position="166"/>
        <end position="188"/>
    </location>
</feature>
<feature type="chain" id="PRO_5025002541" evidence="2">
    <location>
        <begin position="27"/>
        <end position="709"/>
    </location>
</feature>
<reference evidence="3 4" key="1">
    <citation type="submission" date="2018-10" db="EMBL/GenBank/DDBJ databases">
        <title>Genomic Encyclopedia of Archaeal and Bacterial Type Strains, Phase II (KMG-II): from individual species to whole genera.</title>
        <authorList>
            <person name="Goeker M."/>
        </authorList>
    </citation>
    <scope>NUCLEOTIDE SEQUENCE [LARGE SCALE GENOMIC DNA]</scope>
    <source>
        <strain evidence="3 4">DSM 14954</strain>
    </source>
</reference>
<dbReference type="PANTHER" id="PTHR13593">
    <property type="match status" value="1"/>
</dbReference>
<keyword evidence="1" id="KW-0472">Membrane</keyword>
<protein>
    <submittedName>
        <fullName evidence="3">Uncharacterized protein</fullName>
    </submittedName>
</protein>
<dbReference type="InterPro" id="IPR017946">
    <property type="entry name" value="PLC-like_Pdiesterase_TIM-brl"/>
</dbReference>
<proteinExistence type="predicted"/>
<name>A0A660KWV8_9ACTN</name>
<dbReference type="InterPro" id="IPR051057">
    <property type="entry name" value="PI-PLC_domain"/>
</dbReference>
<gene>
    <name evidence="3" type="ORF">C8N24_4156</name>
</gene>
<keyword evidence="2" id="KW-0732">Signal</keyword>
<feature type="transmembrane region" description="Helical" evidence="1">
    <location>
        <begin position="228"/>
        <end position="251"/>
    </location>
</feature>
<feature type="transmembrane region" description="Helical" evidence="1">
    <location>
        <begin position="271"/>
        <end position="293"/>
    </location>
</feature>
<keyword evidence="1" id="KW-0812">Transmembrane</keyword>
<keyword evidence="4" id="KW-1185">Reference proteome</keyword>
<dbReference type="OrthoDB" id="5240859at2"/>
<keyword evidence="1" id="KW-1133">Transmembrane helix</keyword>
<dbReference type="Pfam" id="PF26146">
    <property type="entry name" value="PI-PLC_X"/>
    <property type="match status" value="1"/>
</dbReference>
<dbReference type="SUPFAM" id="SSF51695">
    <property type="entry name" value="PLC-like phosphodiesterases"/>
    <property type="match status" value="1"/>
</dbReference>
<feature type="transmembrane region" description="Helical" evidence="1">
    <location>
        <begin position="374"/>
        <end position="393"/>
    </location>
</feature>
<feature type="transmembrane region" description="Helical" evidence="1">
    <location>
        <begin position="314"/>
        <end position="330"/>
    </location>
</feature>
<dbReference type="GO" id="GO:0008081">
    <property type="term" value="F:phosphoric diester hydrolase activity"/>
    <property type="evidence" value="ECO:0007669"/>
    <property type="project" value="InterPro"/>
</dbReference>
<dbReference type="GO" id="GO:0006629">
    <property type="term" value="P:lipid metabolic process"/>
    <property type="evidence" value="ECO:0007669"/>
    <property type="project" value="InterPro"/>
</dbReference>
<evidence type="ECO:0000313" key="4">
    <source>
        <dbReference type="Proteomes" id="UP000278962"/>
    </source>
</evidence>
<comment type="caution">
    <text evidence="3">The sequence shown here is derived from an EMBL/GenBank/DDBJ whole genome shotgun (WGS) entry which is preliminary data.</text>
</comment>
<dbReference type="RefSeq" id="WP_121253639.1">
    <property type="nucleotide sequence ID" value="NZ_RBIL01000002.1"/>
</dbReference>
<dbReference type="Proteomes" id="UP000278962">
    <property type="component" value="Unassembled WGS sequence"/>
</dbReference>
<evidence type="ECO:0000256" key="1">
    <source>
        <dbReference type="SAM" id="Phobius"/>
    </source>
</evidence>
<sequence length="709" mass="74366">MRRALSWALAVLAAVALMTAVVAAYADREVFDADAFAAHAEEALRQPAVSAEVARRLTDAAIRAEPDLVAIRPLVVSVAEGVVRSSAFGALVRGAVRDVHRSAFDADATTVTLTVADVGLLLADALDSLRPDLAARIPDTLRVALTDRTAGVPLDVAQTAQDVHRLGWIALVVALVLAAAAIAVGGAAPRVRAGGAEGAGGAGAGAGGAGDAGGAGRAGQAGGARRDVALRLGVSVGAVAGLTAIAATLAPHVVTGDRAARAVLDVWLEPLAARCWIIFGAALLLTTAAASLWRPPPLDAVWARVRGGAARMPPPLRAFGAIALGIVALAEPSVVLRVLVMAAGAVAVLWGTTELLRQVSPGAPVGRRRVALRPVVVGVGVLLVVGAATAYALSGGAEPVKAGRCNGEAALCAKPLDQVAFLGTHNSMSADGEPGWLFPAQNAGITQQLDDGVRSLLIDTHYGFQTPRGVATDLERDSKSREKVVSELGEAFVETAQRLRARIGFTGDEPREIFLCHAFCEVGATKAIDALRGVHEWLVAHPEEVLILSIEDDTDAQDTARLIRDSGLIREVYTGPAKPPWPTLQQLIERNQRVLVLIENEPGDEPWMHRQDAVTQETPYHFATAAELAAPDSCQEHRGGDAGSLLLVNHWVDTSPAPRRTIAREVNARAFLTERLERCRRERGLLPTVVAVDFYRDGDALGTVRELNR</sequence>
<evidence type="ECO:0000313" key="3">
    <source>
        <dbReference type="EMBL" id="RKQ86146.1"/>
    </source>
</evidence>
<dbReference type="AlphaFoldDB" id="A0A660KWV8"/>
<feature type="signal peptide" evidence="2">
    <location>
        <begin position="1"/>
        <end position="26"/>
    </location>
</feature>
<evidence type="ECO:0000256" key="2">
    <source>
        <dbReference type="SAM" id="SignalP"/>
    </source>
</evidence>
<dbReference type="PANTHER" id="PTHR13593:SF140">
    <property type="entry name" value="PLC-LIKE PHOSPHODIESTERASE"/>
    <property type="match status" value="1"/>
</dbReference>
<organism evidence="3 4">
    <name type="scientific">Solirubrobacter pauli</name>
    <dbReference type="NCBI Taxonomy" id="166793"/>
    <lineage>
        <taxon>Bacteria</taxon>
        <taxon>Bacillati</taxon>
        <taxon>Actinomycetota</taxon>
        <taxon>Thermoleophilia</taxon>
        <taxon>Solirubrobacterales</taxon>
        <taxon>Solirubrobacteraceae</taxon>
        <taxon>Solirubrobacter</taxon>
    </lineage>
</organism>
<dbReference type="EMBL" id="RBIL01000002">
    <property type="protein sequence ID" value="RKQ86146.1"/>
    <property type="molecule type" value="Genomic_DNA"/>
</dbReference>